<reference evidence="2" key="1">
    <citation type="journal article" date="2022" name="Int. J. Mol. Sci.">
        <title>Draft Genome of Tanacetum Coccineum: Genomic Comparison of Closely Related Tanacetum-Family Plants.</title>
        <authorList>
            <person name="Yamashiro T."/>
            <person name="Shiraishi A."/>
            <person name="Nakayama K."/>
            <person name="Satake H."/>
        </authorList>
    </citation>
    <scope>NUCLEOTIDE SEQUENCE</scope>
</reference>
<keyword evidence="3" id="KW-1185">Reference proteome</keyword>
<reference evidence="2" key="2">
    <citation type="submission" date="2022-01" db="EMBL/GenBank/DDBJ databases">
        <authorList>
            <person name="Yamashiro T."/>
            <person name="Shiraishi A."/>
            <person name="Satake H."/>
            <person name="Nakayama K."/>
        </authorList>
    </citation>
    <scope>NUCLEOTIDE SEQUENCE</scope>
</reference>
<dbReference type="EMBL" id="BQNB010011700">
    <property type="protein sequence ID" value="GJS94022.1"/>
    <property type="molecule type" value="Genomic_DNA"/>
</dbReference>
<evidence type="ECO:0000313" key="3">
    <source>
        <dbReference type="Proteomes" id="UP001151760"/>
    </source>
</evidence>
<sequence length="360" mass="41074">MPVCPNPYPAGLFADPTGSVTPFVPWIKEYPLPDGLKMPSHVGSYDGKRDPDNFLHLFEGAIHDTLQILGLHEDRRISGFVHGLKARNLVEHLSTDLPSTYKGLMEKTYIWIEAREVATNGAPNDQKDNFERSRKSSWDNGRGQRSRDRLSPYRGPNHGFLSNLSKSPREILATEKGHDTNQCGELKHQIEEAVKSRRLAHLVKDIKKKKEKVSDTQLGERKEERKKAKPAETHVLMISRKSCNPRKRYAEEDYNKVGEITFLPVTKDKISADPVIIKACVSGIQVNRVYKDSGSLCEVIYDHSFEVEAIYQIPLSRLKDFTRWLLQGILLALGRSTFGNHNWRRPPHSHKNAQLCHREI</sequence>
<feature type="region of interest" description="Disordered" evidence="1">
    <location>
        <begin position="210"/>
        <end position="229"/>
    </location>
</feature>
<accession>A0ABQ4ZVM6</accession>
<feature type="region of interest" description="Disordered" evidence="1">
    <location>
        <begin position="121"/>
        <end position="167"/>
    </location>
</feature>
<gene>
    <name evidence="2" type="ORF">Tco_0800990</name>
</gene>
<feature type="compositionally biased region" description="Basic and acidic residues" evidence="1">
    <location>
        <begin position="212"/>
        <end position="229"/>
    </location>
</feature>
<name>A0ABQ4ZVM6_9ASTR</name>
<organism evidence="2 3">
    <name type="scientific">Tanacetum coccineum</name>
    <dbReference type="NCBI Taxonomy" id="301880"/>
    <lineage>
        <taxon>Eukaryota</taxon>
        <taxon>Viridiplantae</taxon>
        <taxon>Streptophyta</taxon>
        <taxon>Embryophyta</taxon>
        <taxon>Tracheophyta</taxon>
        <taxon>Spermatophyta</taxon>
        <taxon>Magnoliopsida</taxon>
        <taxon>eudicotyledons</taxon>
        <taxon>Gunneridae</taxon>
        <taxon>Pentapetalae</taxon>
        <taxon>asterids</taxon>
        <taxon>campanulids</taxon>
        <taxon>Asterales</taxon>
        <taxon>Asteraceae</taxon>
        <taxon>Asteroideae</taxon>
        <taxon>Anthemideae</taxon>
        <taxon>Anthemidinae</taxon>
        <taxon>Tanacetum</taxon>
    </lineage>
</organism>
<dbReference type="Proteomes" id="UP001151760">
    <property type="component" value="Unassembled WGS sequence"/>
</dbReference>
<comment type="caution">
    <text evidence="2">The sequence shown here is derived from an EMBL/GenBank/DDBJ whole genome shotgun (WGS) entry which is preliminary data.</text>
</comment>
<proteinExistence type="predicted"/>
<evidence type="ECO:0000313" key="2">
    <source>
        <dbReference type="EMBL" id="GJS94022.1"/>
    </source>
</evidence>
<feature type="compositionally biased region" description="Basic and acidic residues" evidence="1">
    <location>
        <begin position="125"/>
        <end position="137"/>
    </location>
</feature>
<protein>
    <submittedName>
        <fullName evidence="2">Uncharacterized protein</fullName>
    </submittedName>
</protein>
<evidence type="ECO:0000256" key="1">
    <source>
        <dbReference type="SAM" id="MobiDB-lite"/>
    </source>
</evidence>